<feature type="compositionally biased region" description="Low complexity" evidence="1">
    <location>
        <begin position="255"/>
        <end position="272"/>
    </location>
</feature>
<keyword evidence="3" id="KW-1185">Reference proteome</keyword>
<sequence>MTVHQRPFAPADAVRLDLSRPAVPPSAVKLTAADDPSRLGAHLDGASPEVRQAAVERSRRVPEPGEVREAWHTLPATIRDRIGEEALLHAFFVIAADTEGRELVLDAADRCEDVASAALTQSMVLAEEALPDLFGTAEAEAPWARGGGAGLVAVQPTAPEVVLGPDGLPGLDAIATAWDRLTPAAQREIGVQAAALAFYGWVAGDDDHAPADRWFTEEAVSRGVRGEDRARPRLDEAAERLLPELFGASGEKPAWAETTTTAPATVTTGPEV</sequence>
<feature type="region of interest" description="Disordered" evidence="1">
    <location>
        <begin position="252"/>
        <end position="272"/>
    </location>
</feature>
<dbReference type="RefSeq" id="WP_127728564.1">
    <property type="nucleotide sequence ID" value="NZ_SACP01000007.1"/>
</dbReference>
<dbReference type="OrthoDB" id="8005230at2"/>
<gene>
    <name evidence="2" type="ORF">EOE48_09570</name>
</gene>
<organism evidence="2 3">
    <name type="scientific">Methylobacterium oryzihabitans</name>
    <dbReference type="NCBI Taxonomy" id="2499852"/>
    <lineage>
        <taxon>Bacteria</taxon>
        <taxon>Pseudomonadati</taxon>
        <taxon>Pseudomonadota</taxon>
        <taxon>Alphaproteobacteria</taxon>
        <taxon>Hyphomicrobiales</taxon>
        <taxon>Methylobacteriaceae</taxon>
        <taxon>Methylobacterium</taxon>
    </lineage>
</organism>
<reference evidence="2 3" key="1">
    <citation type="submission" date="2019-01" db="EMBL/GenBank/DDBJ databases">
        <authorList>
            <person name="Chen W.-M."/>
        </authorList>
    </citation>
    <scope>NUCLEOTIDE SEQUENCE [LARGE SCALE GENOMIC DNA]</scope>
    <source>
        <strain evidence="2 3">TER-1</strain>
    </source>
</reference>
<evidence type="ECO:0000313" key="3">
    <source>
        <dbReference type="Proteomes" id="UP000286997"/>
    </source>
</evidence>
<dbReference type="EMBL" id="SACP01000007">
    <property type="protein sequence ID" value="RVU19127.1"/>
    <property type="molecule type" value="Genomic_DNA"/>
</dbReference>
<name>A0A3S2XNI6_9HYPH</name>
<dbReference type="AlphaFoldDB" id="A0A3S2XNI6"/>
<evidence type="ECO:0000313" key="2">
    <source>
        <dbReference type="EMBL" id="RVU19127.1"/>
    </source>
</evidence>
<comment type="caution">
    <text evidence="2">The sequence shown here is derived from an EMBL/GenBank/DDBJ whole genome shotgun (WGS) entry which is preliminary data.</text>
</comment>
<proteinExistence type="predicted"/>
<protein>
    <submittedName>
        <fullName evidence="2">Uncharacterized protein</fullName>
    </submittedName>
</protein>
<dbReference type="Proteomes" id="UP000286997">
    <property type="component" value="Unassembled WGS sequence"/>
</dbReference>
<evidence type="ECO:0000256" key="1">
    <source>
        <dbReference type="SAM" id="MobiDB-lite"/>
    </source>
</evidence>
<accession>A0A3S2XNI6</accession>